<dbReference type="Gene3D" id="1.10.10.60">
    <property type="entry name" value="Homeodomain-like"/>
    <property type="match status" value="2"/>
</dbReference>
<dbReference type="RefSeq" id="WP_128443110.1">
    <property type="nucleotide sequence ID" value="NZ_SBIP01000002.1"/>
</dbReference>
<sequence>MDPLSSVLALLKPRNYLSAGLDAGGDWSIQFPDQQQCIKTGAVVSGQCWMSLEGSEKPIFLQAGDCFLLPHARPFRLASDLALPPTDAVSVFSAPRNGNIAVHNGGGDFLLASNRFGLAGNHASILLRALPPFIHVRDQIGQASLRFAIERMMQELTDPQPGSVLVIDHLAHMMLVQALRLHLADSAGTGIGWLAGLADRQVSKAINAIHGDPAHRWSLRELAAAAGMSRSSFAEKFRQTVGAPAMEYTAQWRMLLAADRLQNGREPISVIAPSLGYESEAAFSTAFKKIMGSSPRQYAHNQPPVFAVPPMPGNVAPKHNEGLINAA</sequence>
<comment type="caution">
    <text evidence="5">The sequence shown here is derived from an EMBL/GenBank/DDBJ whole genome shotgun (WGS) entry which is preliminary data.</text>
</comment>
<evidence type="ECO:0000256" key="2">
    <source>
        <dbReference type="ARBA" id="ARBA00023125"/>
    </source>
</evidence>
<keyword evidence="1" id="KW-0805">Transcription regulation</keyword>
<name>A0A444LJK0_9HYPH</name>
<dbReference type="PRINTS" id="PR00032">
    <property type="entry name" value="HTHARAC"/>
</dbReference>
<dbReference type="PANTHER" id="PTHR46796">
    <property type="entry name" value="HTH-TYPE TRANSCRIPTIONAL ACTIVATOR RHAS-RELATED"/>
    <property type="match status" value="1"/>
</dbReference>
<keyword evidence="3" id="KW-0804">Transcription</keyword>
<dbReference type="GO" id="GO:0043565">
    <property type="term" value="F:sequence-specific DNA binding"/>
    <property type="evidence" value="ECO:0007669"/>
    <property type="project" value="InterPro"/>
</dbReference>
<dbReference type="PANTHER" id="PTHR46796:SF7">
    <property type="entry name" value="ARAC FAMILY TRANSCRIPTIONAL REGULATOR"/>
    <property type="match status" value="1"/>
</dbReference>
<evidence type="ECO:0000313" key="6">
    <source>
        <dbReference type="Proteomes" id="UP000287687"/>
    </source>
</evidence>
<feature type="domain" description="HTH araC/xylS-type" evidence="4">
    <location>
        <begin position="203"/>
        <end position="301"/>
    </location>
</feature>
<dbReference type="InterPro" id="IPR032783">
    <property type="entry name" value="AraC_lig"/>
</dbReference>
<dbReference type="SMART" id="SM00342">
    <property type="entry name" value="HTH_ARAC"/>
    <property type="match status" value="1"/>
</dbReference>
<dbReference type="InterPro" id="IPR018060">
    <property type="entry name" value="HTH_AraC"/>
</dbReference>
<dbReference type="EMBL" id="SBIP01000002">
    <property type="protein sequence ID" value="RWX79135.1"/>
    <property type="molecule type" value="Genomic_DNA"/>
</dbReference>
<organism evidence="5 6">
    <name type="scientific">Neorhizobium lilium</name>
    <dbReference type="NCBI Taxonomy" id="2503024"/>
    <lineage>
        <taxon>Bacteria</taxon>
        <taxon>Pseudomonadati</taxon>
        <taxon>Pseudomonadota</taxon>
        <taxon>Alphaproteobacteria</taxon>
        <taxon>Hyphomicrobiales</taxon>
        <taxon>Rhizobiaceae</taxon>
        <taxon>Rhizobium/Agrobacterium group</taxon>
        <taxon>Neorhizobium</taxon>
    </lineage>
</organism>
<evidence type="ECO:0000259" key="4">
    <source>
        <dbReference type="PROSITE" id="PS01124"/>
    </source>
</evidence>
<dbReference type="AlphaFoldDB" id="A0A444LJK0"/>
<dbReference type="InterPro" id="IPR050204">
    <property type="entry name" value="AraC_XylS_family_regulators"/>
</dbReference>
<evidence type="ECO:0000256" key="1">
    <source>
        <dbReference type="ARBA" id="ARBA00023015"/>
    </source>
</evidence>
<keyword evidence="6" id="KW-1185">Reference proteome</keyword>
<gene>
    <name evidence="5" type="ORF">EPK99_11255</name>
</gene>
<accession>A0A444LJK0</accession>
<evidence type="ECO:0000313" key="5">
    <source>
        <dbReference type="EMBL" id="RWX79135.1"/>
    </source>
</evidence>
<dbReference type="InterPro" id="IPR020449">
    <property type="entry name" value="Tscrpt_reg_AraC-type_HTH"/>
</dbReference>
<keyword evidence="2" id="KW-0238">DNA-binding</keyword>
<evidence type="ECO:0000256" key="3">
    <source>
        <dbReference type="ARBA" id="ARBA00023163"/>
    </source>
</evidence>
<reference evidence="5 6" key="1">
    <citation type="submission" date="2019-01" db="EMBL/GenBank/DDBJ databases">
        <title>The draft genome of Rhizobium sp. 24NR.</title>
        <authorList>
            <person name="Liu L."/>
            <person name="Liang L."/>
            <person name="Shi S."/>
            <person name="Xu L."/>
            <person name="Wang X."/>
            <person name="Li L."/>
            <person name="Zhang X."/>
        </authorList>
    </citation>
    <scope>NUCLEOTIDE SEQUENCE [LARGE SCALE GENOMIC DNA]</scope>
    <source>
        <strain evidence="5 6">24NR</strain>
    </source>
</reference>
<protein>
    <submittedName>
        <fullName evidence="5">AraC family transcriptional regulator</fullName>
    </submittedName>
</protein>
<proteinExistence type="predicted"/>
<dbReference type="Pfam" id="PF12833">
    <property type="entry name" value="HTH_18"/>
    <property type="match status" value="1"/>
</dbReference>
<dbReference type="Pfam" id="PF12852">
    <property type="entry name" value="Cupin_6"/>
    <property type="match status" value="1"/>
</dbReference>
<dbReference type="GO" id="GO:0003700">
    <property type="term" value="F:DNA-binding transcription factor activity"/>
    <property type="evidence" value="ECO:0007669"/>
    <property type="project" value="InterPro"/>
</dbReference>
<dbReference type="Proteomes" id="UP000287687">
    <property type="component" value="Unassembled WGS sequence"/>
</dbReference>
<dbReference type="OrthoDB" id="9783876at2"/>
<dbReference type="SUPFAM" id="SSF46689">
    <property type="entry name" value="Homeodomain-like"/>
    <property type="match status" value="2"/>
</dbReference>
<dbReference type="InterPro" id="IPR009057">
    <property type="entry name" value="Homeodomain-like_sf"/>
</dbReference>
<dbReference type="PROSITE" id="PS01124">
    <property type="entry name" value="HTH_ARAC_FAMILY_2"/>
    <property type="match status" value="1"/>
</dbReference>